<dbReference type="EMBL" id="GGEC01053787">
    <property type="protein sequence ID" value="MBX34271.1"/>
    <property type="molecule type" value="Transcribed_RNA"/>
</dbReference>
<accession>A0A2P2MVN3</accession>
<keyword evidence="1" id="KW-0378">Hydrolase</keyword>
<evidence type="ECO:0000313" key="1">
    <source>
        <dbReference type="EMBL" id="MBX34271.1"/>
    </source>
</evidence>
<keyword evidence="1" id="KW-0547">Nucleotide-binding</keyword>
<name>A0A2P2MVN3_RHIMU</name>
<dbReference type="AlphaFoldDB" id="A0A2P2MVN3"/>
<protein>
    <submittedName>
        <fullName evidence="1">DNA helicase INO80 isoform X2</fullName>
    </submittedName>
</protein>
<keyword evidence="1" id="KW-0347">Helicase</keyword>
<keyword evidence="1" id="KW-0067">ATP-binding</keyword>
<dbReference type="GO" id="GO:0004386">
    <property type="term" value="F:helicase activity"/>
    <property type="evidence" value="ECO:0007669"/>
    <property type="project" value="UniProtKB-KW"/>
</dbReference>
<sequence length="52" mass="6080">MPITSTVQAPELFKGSLKEYQLKGLQWLVNCYEQVVTQSLYEYLKFLVLLIL</sequence>
<organism evidence="1">
    <name type="scientific">Rhizophora mucronata</name>
    <name type="common">Asiatic mangrove</name>
    <dbReference type="NCBI Taxonomy" id="61149"/>
    <lineage>
        <taxon>Eukaryota</taxon>
        <taxon>Viridiplantae</taxon>
        <taxon>Streptophyta</taxon>
        <taxon>Embryophyta</taxon>
        <taxon>Tracheophyta</taxon>
        <taxon>Spermatophyta</taxon>
        <taxon>Magnoliopsida</taxon>
        <taxon>eudicotyledons</taxon>
        <taxon>Gunneridae</taxon>
        <taxon>Pentapetalae</taxon>
        <taxon>rosids</taxon>
        <taxon>fabids</taxon>
        <taxon>Malpighiales</taxon>
        <taxon>Rhizophoraceae</taxon>
        <taxon>Rhizophora</taxon>
    </lineage>
</organism>
<reference evidence="1" key="1">
    <citation type="submission" date="2018-02" db="EMBL/GenBank/DDBJ databases">
        <title>Rhizophora mucronata_Transcriptome.</title>
        <authorList>
            <person name="Meera S.P."/>
            <person name="Sreeshan A."/>
            <person name="Augustine A."/>
        </authorList>
    </citation>
    <scope>NUCLEOTIDE SEQUENCE</scope>
    <source>
        <tissue evidence="1">Leaf</tissue>
    </source>
</reference>
<proteinExistence type="predicted"/>